<name>A0ABS5GYZ5_9BURK</name>
<evidence type="ECO:0000313" key="5">
    <source>
        <dbReference type="Proteomes" id="UP000682982"/>
    </source>
</evidence>
<feature type="signal peptide" evidence="3">
    <location>
        <begin position="1"/>
        <end position="28"/>
    </location>
</feature>
<sequence>MKKLFIVLMVKKCFFLFLIASILFQQQASSQALPVAPAANFVMNRAVAGVLTRVAVARGFAANDPRIATTLLGVSSSLTAVNTASTVAGVGLAIAGAPVWITVAGGLGVLAVGAAIVAGISTLSLQNGGLVISTTSGVAAPTYTPPSIVANDRYSDFAALGLRVYRDASCVQSQFCYAYPLLPSGTRPYTWNPNIGDNTQGQAFVVFFSLQDLIDSFPILKHKAGQSWTQTTSDSTQNITWNWVTRPSFAYSDNGSFKLVATYTTTTNCISGSCTSSSRTSNWDSTTSAIDIGQVEGSRTYKSLDEAYPDIAQSAKTQPLSNDTVARIADQAWKNAAAQPGYQGLPYSATQPVTATDVATWQAENPTSMPSLNDLLAPASLPNTSTVPISVTSTTTNPNPNPTTNPTPDPNAIYNVNIVNVPRVDLGPNPNIAAPTLETTPGALEILYPLFTLFPELKNYQAPQHASGCPKPQFDVFGKTITMDSHCTLAEQHRLAIGSIMIVVWMLVSILILLSA</sequence>
<feature type="compositionally biased region" description="Pro residues" evidence="1">
    <location>
        <begin position="399"/>
        <end position="409"/>
    </location>
</feature>
<comment type="caution">
    <text evidence="4">The sequence shown here is derived from an EMBL/GenBank/DDBJ whole genome shotgun (WGS) entry which is preliminary data.</text>
</comment>
<keyword evidence="5" id="KW-1185">Reference proteome</keyword>
<dbReference type="Proteomes" id="UP000682982">
    <property type="component" value="Unassembled WGS sequence"/>
</dbReference>
<gene>
    <name evidence="4" type="ORF">KDM87_03655</name>
</gene>
<reference evidence="4 5" key="1">
    <citation type="submission" date="2021-04" db="EMBL/GenBank/DDBJ databases">
        <title>novel species isolated from subtropical streams in China.</title>
        <authorList>
            <person name="Lu H."/>
        </authorList>
    </citation>
    <scope>NUCLEOTIDE SEQUENCE [LARGE SCALE GENOMIC DNA]</scope>
    <source>
        <strain evidence="4 5">FT147W</strain>
    </source>
</reference>
<keyword evidence="3" id="KW-0732">Signal</keyword>
<feature type="region of interest" description="Disordered" evidence="1">
    <location>
        <begin position="391"/>
        <end position="411"/>
    </location>
</feature>
<keyword evidence="2" id="KW-0812">Transmembrane</keyword>
<proteinExistence type="predicted"/>
<feature type="chain" id="PRO_5045286089" evidence="3">
    <location>
        <begin position="29"/>
        <end position="516"/>
    </location>
</feature>
<accession>A0ABS5GYZ5</accession>
<feature type="transmembrane region" description="Helical" evidence="2">
    <location>
        <begin position="495"/>
        <end position="514"/>
    </location>
</feature>
<keyword evidence="2" id="KW-0472">Membrane</keyword>
<dbReference type="EMBL" id="JAGSPK010000001">
    <property type="protein sequence ID" value="MBR7791678.1"/>
    <property type="molecule type" value="Genomic_DNA"/>
</dbReference>
<protein>
    <submittedName>
        <fullName evidence="4">Uncharacterized protein</fullName>
    </submittedName>
</protein>
<organism evidence="4 5">
    <name type="scientific">Undibacterium rivi</name>
    <dbReference type="NCBI Taxonomy" id="2828729"/>
    <lineage>
        <taxon>Bacteria</taxon>
        <taxon>Pseudomonadati</taxon>
        <taxon>Pseudomonadota</taxon>
        <taxon>Betaproteobacteria</taxon>
        <taxon>Burkholderiales</taxon>
        <taxon>Oxalobacteraceae</taxon>
        <taxon>Undibacterium</taxon>
    </lineage>
</organism>
<keyword evidence="2" id="KW-1133">Transmembrane helix</keyword>
<evidence type="ECO:0000313" key="4">
    <source>
        <dbReference type="EMBL" id="MBR7791678.1"/>
    </source>
</evidence>
<evidence type="ECO:0000256" key="1">
    <source>
        <dbReference type="SAM" id="MobiDB-lite"/>
    </source>
</evidence>
<evidence type="ECO:0000256" key="3">
    <source>
        <dbReference type="SAM" id="SignalP"/>
    </source>
</evidence>
<evidence type="ECO:0000256" key="2">
    <source>
        <dbReference type="SAM" id="Phobius"/>
    </source>
</evidence>
<dbReference type="RefSeq" id="WP_212677776.1">
    <property type="nucleotide sequence ID" value="NZ_JAGSPK010000001.1"/>
</dbReference>